<dbReference type="SUPFAM" id="SSF48439">
    <property type="entry name" value="Protein prenylyltransferase"/>
    <property type="match status" value="1"/>
</dbReference>
<proteinExistence type="evidence at transcript level"/>
<dbReference type="Gene3D" id="1.25.40.120">
    <property type="entry name" value="Protein prenylyltransferase"/>
    <property type="match status" value="1"/>
</dbReference>
<accession>A0A6J1SH58</accession>
<dbReference type="GeneID" id="113207967"/>
<organism evidence="6 7">
    <name type="scientific">Frankliniella occidentalis</name>
    <name type="common">Western flower thrips</name>
    <name type="synonym">Euthrips occidentalis</name>
    <dbReference type="NCBI Taxonomy" id="133901"/>
    <lineage>
        <taxon>Eukaryota</taxon>
        <taxon>Metazoa</taxon>
        <taxon>Ecdysozoa</taxon>
        <taxon>Arthropoda</taxon>
        <taxon>Hexapoda</taxon>
        <taxon>Insecta</taxon>
        <taxon>Pterygota</taxon>
        <taxon>Neoptera</taxon>
        <taxon>Paraneoptera</taxon>
        <taxon>Thysanoptera</taxon>
        <taxon>Terebrantia</taxon>
        <taxon>Thripoidea</taxon>
        <taxon>Thripidae</taxon>
        <taxon>Frankliniella</taxon>
    </lineage>
</organism>
<dbReference type="EMBL" id="OK356890">
    <property type="protein sequence ID" value="UYW66171.1"/>
    <property type="molecule type" value="mRNA"/>
</dbReference>
<reference evidence="5" key="1">
    <citation type="submission" date="2021-10" db="EMBL/GenBank/DDBJ databases">
        <authorList>
            <person name="Khan F."/>
            <person name="Kim Y."/>
            <person name="Roy M.C."/>
        </authorList>
    </citation>
    <scope>NUCLEOTIDE SEQUENCE</scope>
</reference>
<comment type="similarity">
    <text evidence="1">Belongs to the protein prenyltransferase subunit alpha family.</text>
</comment>
<dbReference type="OrthoDB" id="5358702at2759"/>
<dbReference type="Pfam" id="PF01239">
    <property type="entry name" value="PPTA"/>
    <property type="match status" value="2"/>
</dbReference>
<dbReference type="Proteomes" id="UP000504606">
    <property type="component" value="Unplaced"/>
</dbReference>
<evidence type="ECO:0000256" key="3">
    <source>
        <dbReference type="ARBA" id="ARBA00022679"/>
    </source>
</evidence>
<keyword evidence="2" id="KW-0637">Prenyltransferase</keyword>
<dbReference type="PANTHER" id="PTHR11129">
    <property type="entry name" value="PROTEIN FARNESYLTRANSFERASE ALPHA SUBUNIT/RAB GERANYLGERANYL TRANSFERASE ALPHA SUBUNIT"/>
    <property type="match status" value="1"/>
</dbReference>
<protein>
    <submittedName>
        <fullName evidence="5">Prenyl transferase</fullName>
    </submittedName>
    <submittedName>
        <fullName evidence="7">Protein prenyltransferase alpha subunit repeat-containing protein 1</fullName>
    </submittedName>
</protein>
<dbReference type="GO" id="GO:0005737">
    <property type="term" value="C:cytoplasm"/>
    <property type="evidence" value="ECO:0007669"/>
    <property type="project" value="TreeGrafter"/>
</dbReference>
<keyword evidence="4" id="KW-0677">Repeat</keyword>
<keyword evidence="3 5" id="KW-0808">Transferase</keyword>
<evidence type="ECO:0000256" key="1">
    <source>
        <dbReference type="ARBA" id="ARBA00006734"/>
    </source>
</evidence>
<dbReference type="RefSeq" id="XP_026280544.1">
    <property type="nucleotide sequence ID" value="XM_026424759.2"/>
</dbReference>
<dbReference type="InterPro" id="IPR002088">
    <property type="entry name" value="Prenyl_trans_a"/>
</dbReference>
<evidence type="ECO:0000313" key="7">
    <source>
        <dbReference type="RefSeq" id="XP_026280544.1"/>
    </source>
</evidence>
<evidence type="ECO:0000256" key="2">
    <source>
        <dbReference type="ARBA" id="ARBA00022602"/>
    </source>
</evidence>
<dbReference type="CTD" id="31212"/>
<keyword evidence="6" id="KW-1185">Reference proteome</keyword>
<dbReference type="KEGG" id="foc:113207967"/>
<evidence type="ECO:0000313" key="6">
    <source>
        <dbReference type="Proteomes" id="UP000504606"/>
    </source>
</evidence>
<dbReference type="AlphaFoldDB" id="A0A6J1SH58"/>
<dbReference type="PANTHER" id="PTHR11129:SF3">
    <property type="entry name" value="PROTEIN PRENYLTRANSFERASE ALPHA SUBUNIT REPEAT-CONTAINING PROTEIN 1"/>
    <property type="match status" value="1"/>
</dbReference>
<sequence>MHDDLFPAAEKILTDIENVFKRDKQLQDFEIVPVTVGENKSPVLHAEHTLGLQEWCVRHLYVHVYHKVMNLKRQQRLRREDPSVLSRLLLGGVLLNPDCTSLWNIRREFVVLGRYDPFTELHINAITLSRRPKSAEAFVYRRWILKRITADLLEAATLSSIVEEELRVSLMAADRYANNYHAWNHRMWVMSHIPQAQDIFYEEWTSSEMWVSKHVSEHSGLQYREFLLKQVDQHLDHTDICLKFHSTLVIFLSPLKHLTSHSESSKGSMLSQRLYLSIIDILDKKEPCSHCPINCSGNIFILQIAFLAFELLLIKELIHLYPGHEALWCHRRFVLFCFKSLAKNISGNITKETDILDGVPLPKAQKLSVLETDNDNCFLWRLVMWHEEVLLKDYSTKSAEESYQTKLALRHKKWIDNVLLSKKNNSCDAQSIS</sequence>
<gene>
    <name evidence="7" type="primary">LOC113207967</name>
</gene>
<dbReference type="GO" id="GO:0008318">
    <property type="term" value="F:protein prenyltransferase activity"/>
    <property type="evidence" value="ECO:0007669"/>
    <property type="project" value="InterPro"/>
</dbReference>
<dbReference type="PROSITE" id="PS51147">
    <property type="entry name" value="PFTA"/>
    <property type="match status" value="1"/>
</dbReference>
<evidence type="ECO:0000256" key="4">
    <source>
        <dbReference type="ARBA" id="ARBA00022737"/>
    </source>
</evidence>
<name>A0A6J1SH58_FRAOC</name>
<reference evidence="7" key="2">
    <citation type="submission" date="2025-04" db="UniProtKB">
        <authorList>
            <consortium name="RefSeq"/>
        </authorList>
    </citation>
    <scope>IDENTIFICATION</scope>
    <source>
        <tissue evidence="7">Whole organism</tissue>
    </source>
</reference>
<evidence type="ECO:0000313" key="5">
    <source>
        <dbReference type="EMBL" id="UYW66171.1"/>
    </source>
</evidence>